<dbReference type="EMBL" id="SMBT01000019">
    <property type="protein sequence ID" value="TCU81792.1"/>
    <property type="molecule type" value="Genomic_DNA"/>
</dbReference>
<evidence type="ECO:0000256" key="4">
    <source>
        <dbReference type="ARBA" id="ARBA00022692"/>
    </source>
</evidence>
<keyword evidence="4 7" id="KW-0812">Transmembrane</keyword>
<dbReference type="Proteomes" id="UP000295794">
    <property type="component" value="Unassembled WGS sequence"/>
</dbReference>
<keyword evidence="5 7" id="KW-1133">Transmembrane helix</keyword>
<keyword evidence="2" id="KW-0813">Transport</keyword>
<dbReference type="Proteomes" id="UP000255108">
    <property type="component" value="Unassembled WGS sequence"/>
</dbReference>
<dbReference type="GO" id="GO:0005886">
    <property type="term" value="C:plasma membrane"/>
    <property type="evidence" value="ECO:0007669"/>
    <property type="project" value="UniProtKB-SubCell"/>
</dbReference>
<sequence>MNLHAGPFANWLLLTSYLVSGGLILHAALRIPWFALTQERLTGWFGASVFVLCFWQMKASIQPGLSFHLLGASALTMIAGRDKALLGLAAVLIADTAYGHSAWASMGLSWLIIAFLPVTLTDVLFNWAQRALPANYFIYIFVNCFAASMLSMWCTGLFTCGLLAASGAYPVDFLIEEQLPYYFLMGWPEGFTSGVYLSLLVIWRPQWVSTFNDAFYLTHKN</sequence>
<evidence type="ECO:0000313" key="10">
    <source>
        <dbReference type="Proteomes" id="UP000255108"/>
    </source>
</evidence>
<dbReference type="Gene3D" id="1.10.1760.20">
    <property type="match status" value="1"/>
</dbReference>
<keyword evidence="6 7" id="KW-0472">Membrane</keyword>
<evidence type="ECO:0000313" key="8">
    <source>
        <dbReference type="EMBL" id="STQ91899.1"/>
    </source>
</evidence>
<dbReference type="InterPro" id="IPR002751">
    <property type="entry name" value="CbiM/NikMN"/>
</dbReference>
<dbReference type="EMBL" id="UGHR01000001">
    <property type="protein sequence ID" value="STQ91899.1"/>
    <property type="molecule type" value="Genomic_DNA"/>
</dbReference>
<evidence type="ECO:0000256" key="7">
    <source>
        <dbReference type="SAM" id="Phobius"/>
    </source>
</evidence>
<dbReference type="AlphaFoldDB" id="A0A377QBB6"/>
<name>A0A377QBB6_9NEIS</name>
<feature type="transmembrane region" description="Helical" evidence="7">
    <location>
        <begin position="100"/>
        <end position="124"/>
    </location>
</feature>
<feature type="transmembrane region" description="Helical" evidence="7">
    <location>
        <begin position="12"/>
        <end position="35"/>
    </location>
</feature>
<feature type="transmembrane region" description="Helical" evidence="7">
    <location>
        <begin position="181"/>
        <end position="203"/>
    </location>
</feature>
<dbReference type="RefSeq" id="WP_115228094.1">
    <property type="nucleotide sequence ID" value="NZ_CAWOLO010000019.1"/>
</dbReference>
<evidence type="ECO:0000313" key="11">
    <source>
        <dbReference type="Proteomes" id="UP000295794"/>
    </source>
</evidence>
<dbReference type="GO" id="GO:0000041">
    <property type="term" value="P:transition metal ion transport"/>
    <property type="evidence" value="ECO:0007669"/>
    <property type="project" value="InterPro"/>
</dbReference>
<evidence type="ECO:0000256" key="3">
    <source>
        <dbReference type="ARBA" id="ARBA00022475"/>
    </source>
</evidence>
<evidence type="ECO:0000256" key="1">
    <source>
        <dbReference type="ARBA" id="ARBA00004651"/>
    </source>
</evidence>
<evidence type="ECO:0000313" key="9">
    <source>
        <dbReference type="EMBL" id="TCU81792.1"/>
    </source>
</evidence>
<proteinExistence type="predicted"/>
<feature type="transmembrane region" description="Helical" evidence="7">
    <location>
        <begin position="136"/>
        <end position="169"/>
    </location>
</feature>
<reference evidence="9 11" key="2">
    <citation type="submission" date="2019-03" db="EMBL/GenBank/DDBJ databases">
        <title>Genomic Encyclopedia of Type Strains, Phase IV (KMG-IV): sequencing the most valuable type-strain genomes for metagenomic binning, comparative biology and taxonomic classification.</title>
        <authorList>
            <person name="Goeker M."/>
        </authorList>
    </citation>
    <scope>NUCLEOTIDE SEQUENCE [LARGE SCALE GENOMIC DNA]</scope>
    <source>
        <strain evidence="9 11">DSM 3764</strain>
    </source>
</reference>
<reference evidence="8 10" key="1">
    <citation type="submission" date="2018-06" db="EMBL/GenBank/DDBJ databases">
        <authorList>
            <consortium name="Pathogen Informatics"/>
            <person name="Doyle S."/>
        </authorList>
    </citation>
    <scope>NUCLEOTIDE SEQUENCE [LARGE SCALE GENOMIC DNA]</scope>
    <source>
        <strain evidence="8 10">NCTC11159</strain>
    </source>
</reference>
<organism evidence="8 10">
    <name type="scientific">Iodobacter fluviatilis</name>
    <dbReference type="NCBI Taxonomy" id="537"/>
    <lineage>
        <taxon>Bacteria</taxon>
        <taxon>Pseudomonadati</taxon>
        <taxon>Pseudomonadota</taxon>
        <taxon>Betaproteobacteria</taxon>
        <taxon>Neisseriales</taxon>
        <taxon>Chitinibacteraceae</taxon>
        <taxon>Iodobacter</taxon>
    </lineage>
</organism>
<protein>
    <submittedName>
        <fullName evidence="8 9">Membrane protein</fullName>
    </submittedName>
</protein>
<gene>
    <name evidence="9" type="ORF">EV682_11949</name>
    <name evidence="8" type="ORF">NCTC11159_02982</name>
</gene>
<dbReference type="OrthoDB" id="5297929at2"/>
<accession>A0A377QBB6</accession>
<keyword evidence="3" id="KW-1003">Cell membrane</keyword>
<evidence type="ECO:0000256" key="5">
    <source>
        <dbReference type="ARBA" id="ARBA00022989"/>
    </source>
</evidence>
<evidence type="ECO:0000256" key="2">
    <source>
        <dbReference type="ARBA" id="ARBA00022448"/>
    </source>
</evidence>
<comment type="subcellular location">
    <subcellularLocation>
        <location evidence="1">Cell membrane</location>
        <topology evidence="1">Multi-pass membrane protein</topology>
    </subcellularLocation>
</comment>
<evidence type="ECO:0000256" key="6">
    <source>
        <dbReference type="ARBA" id="ARBA00023136"/>
    </source>
</evidence>
<dbReference type="Pfam" id="PF01891">
    <property type="entry name" value="CbiM"/>
    <property type="match status" value="1"/>
</dbReference>
<keyword evidence="11" id="KW-1185">Reference proteome</keyword>